<sequence>MVFPGAFCGFRPRGQVNRQTGNEDSEGGVGWLVRPMDRLNGWWVRGLLGSCRYGSVVFCVSLYIASLDKGCKDRTGQFGKSKDVLFWEGN</sequence>
<accession>A0A1L9UUF2</accession>
<evidence type="ECO:0000313" key="1">
    <source>
        <dbReference type="EMBL" id="OJJ75169.1"/>
    </source>
</evidence>
<evidence type="ECO:0000313" key="2">
    <source>
        <dbReference type="Proteomes" id="UP000184499"/>
    </source>
</evidence>
<dbReference type="AlphaFoldDB" id="A0A1L9UUF2"/>
<protein>
    <submittedName>
        <fullName evidence="1">Uncharacterized protein</fullName>
    </submittedName>
</protein>
<dbReference type="Proteomes" id="UP000184499">
    <property type="component" value="Unassembled WGS sequence"/>
</dbReference>
<gene>
    <name evidence="1" type="ORF">ASPBRDRAFT_478788</name>
</gene>
<proteinExistence type="predicted"/>
<name>A0A1L9UUF2_ASPBC</name>
<dbReference type="VEuPathDB" id="FungiDB:ASPBRDRAFT_478788"/>
<organism evidence="1 2">
    <name type="scientific">Aspergillus brasiliensis (strain CBS 101740 / IMI 381727 / IBT 21946)</name>
    <dbReference type="NCBI Taxonomy" id="767769"/>
    <lineage>
        <taxon>Eukaryota</taxon>
        <taxon>Fungi</taxon>
        <taxon>Dikarya</taxon>
        <taxon>Ascomycota</taxon>
        <taxon>Pezizomycotina</taxon>
        <taxon>Eurotiomycetes</taxon>
        <taxon>Eurotiomycetidae</taxon>
        <taxon>Eurotiales</taxon>
        <taxon>Aspergillaceae</taxon>
        <taxon>Aspergillus</taxon>
        <taxon>Aspergillus subgen. Circumdati</taxon>
    </lineage>
</organism>
<dbReference type="EMBL" id="KV878681">
    <property type="protein sequence ID" value="OJJ75169.1"/>
    <property type="molecule type" value="Genomic_DNA"/>
</dbReference>
<reference evidence="2" key="1">
    <citation type="journal article" date="2017" name="Genome Biol.">
        <title>Comparative genomics reveals high biological diversity and specific adaptations in the industrially and medically important fungal genus Aspergillus.</title>
        <authorList>
            <person name="de Vries R.P."/>
            <person name="Riley R."/>
            <person name="Wiebenga A."/>
            <person name="Aguilar-Osorio G."/>
            <person name="Amillis S."/>
            <person name="Uchima C.A."/>
            <person name="Anderluh G."/>
            <person name="Asadollahi M."/>
            <person name="Askin M."/>
            <person name="Barry K."/>
            <person name="Battaglia E."/>
            <person name="Bayram O."/>
            <person name="Benocci T."/>
            <person name="Braus-Stromeyer S.A."/>
            <person name="Caldana C."/>
            <person name="Canovas D."/>
            <person name="Cerqueira G.C."/>
            <person name="Chen F."/>
            <person name="Chen W."/>
            <person name="Choi C."/>
            <person name="Clum A."/>
            <person name="Dos Santos R.A."/>
            <person name="Damasio A.R."/>
            <person name="Diallinas G."/>
            <person name="Emri T."/>
            <person name="Fekete E."/>
            <person name="Flipphi M."/>
            <person name="Freyberg S."/>
            <person name="Gallo A."/>
            <person name="Gournas C."/>
            <person name="Habgood R."/>
            <person name="Hainaut M."/>
            <person name="Harispe M.L."/>
            <person name="Henrissat B."/>
            <person name="Hilden K.S."/>
            <person name="Hope R."/>
            <person name="Hossain A."/>
            <person name="Karabika E."/>
            <person name="Karaffa L."/>
            <person name="Karanyi Z."/>
            <person name="Krasevec N."/>
            <person name="Kuo A."/>
            <person name="Kusch H."/>
            <person name="LaButti K."/>
            <person name="Lagendijk E.L."/>
            <person name="Lapidus A."/>
            <person name="Levasseur A."/>
            <person name="Lindquist E."/>
            <person name="Lipzen A."/>
            <person name="Logrieco A.F."/>
            <person name="MacCabe A."/>
            <person name="Maekelae M.R."/>
            <person name="Malavazi I."/>
            <person name="Melin P."/>
            <person name="Meyer V."/>
            <person name="Mielnichuk N."/>
            <person name="Miskei M."/>
            <person name="Molnar A.P."/>
            <person name="Mule G."/>
            <person name="Ngan C.Y."/>
            <person name="Orejas M."/>
            <person name="Orosz E."/>
            <person name="Ouedraogo J.P."/>
            <person name="Overkamp K.M."/>
            <person name="Park H.-S."/>
            <person name="Perrone G."/>
            <person name="Piumi F."/>
            <person name="Punt P.J."/>
            <person name="Ram A.F."/>
            <person name="Ramon A."/>
            <person name="Rauscher S."/>
            <person name="Record E."/>
            <person name="Riano-Pachon D.M."/>
            <person name="Robert V."/>
            <person name="Roehrig J."/>
            <person name="Ruller R."/>
            <person name="Salamov A."/>
            <person name="Salih N.S."/>
            <person name="Samson R.A."/>
            <person name="Sandor E."/>
            <person name="Sanguinetti M."/>
            <person name="Schuetze T."/>
            <person name="Sepcic K."/>
            <person name="Shelest E."/>
            <person name="Sherlock G."/>
            <person name="Sophianopoulou V."/>
            <person name="Squina F.M."/>
            <person name="Sun H."/>
            <person name="Susca A."/>
            <person name="Todd R.B."/>
            <person name="Tsang A."/>
            <person name="Unkles S.E."/>
            <person name="van de Wiele N."/>
            <person name="van Rossen-Uffink D."/>
            <person name="Oliveira J.V."/>
            <person name="Vesth T.C."/>
            <person name="Visser J."/>
            <person name="Yu J.-H."/>
            <person name="Zhou M."/>
            <person name="Andersen M.R."/>
            <person name="Archer D.B."/>
            <person name="Baker S.E."/>
            <person name="Benoit I."/>
            <person name="Brakhage A.A."/>
            <person name="Braus G.H."/>
            <person name="Fischer R."/>
            <person name="Frisvad J.C."/>
            <person name="Goldman G.H."/>
            <person name="Houbraken J."/>
            <person name="Oakley B."/>
            <person name="Pocsi I."/>
            <person name="Scazzocchio C."/>
            <person name="Seiboth B."/>
            <person name="vanKuyk P.A."/>
            <person name="Wortman J."/>
            <person name="Dyer P.S."/>
            <person name="Grigoriev I.V."/>
        </authorList>
    </citation>
    <scope>NUCLEOTIDE SEQUENCE [LARGE SCALE GENOMIC DNA]</scope>
    <source>
        <strain evidence="2">CBS 101740 / IMI 381727 / IBT 21946</strain>
    </source>
</reference>
<keyword evidence="2" id="KW-1185">Reference proteome</keyword>
<dbReference type="GeneID" id="93578457"/>
<dbReference type="RefSeq" id="XP_067482417.1">
    <property type="nucleotide sequence ID" value="XM_067625969.1"/>
</dbReference>